<reference evidence="2" key="1">
    <citation type="journal article" date="2023" name="Mol. Phylogenet. Evol.">
        <title>Genome-scale phylogeny and comparative genomics of the fungal order Sordariales.</title>
        <authorList>
            <person name="Hensen N."/>
            <person name="Bonometti L."/>
            <person name="Westerberg I."/>
            <person name="Brannstrom I.O."/>
            <person name="Guillou S."/>
            <person name="Cros-Aarteil S."/>
            <person name="Calhoun S."/>
            <person name="Haridas S."/>
            <person name="Kuo A."/>
            <person name="Mondo S."/>
            <person name="Pangilinan J."/>
            <person name="Riley R."/>
            <person name="LaButti K."/>
            <person name="Andreopoulos B."/>
            <person name="Lipzen A."/>
            <person name="Chen C."/>
            <person name="Yan M."/>
            <person name="Daum C."/>
            <person name="Ng V."/>
            <person name="Clum A."/>
            <person name="Steindorff A."/>
            <person name="Ohm R.A."/>
            <person name="Martin F."/>
            <person name="Silar P."/>
            <person name="Natvig D.O."/>
            <person name="Lalanne C."/>
            <person name="Gautier V."/>
            <person name="Ament-Velasquez S.L."/>
            <person name="Kruys A."/>
            <person name="Hutchinson M.I."/>
            <person name="Powell A.J."/>
            <person name="Barry K."/>
            <person name="Miller A.N."/>
            <person name="Grigoriev I.V."/>
            <person name="Debuchy R."/>
            <person name="Gladieux P."/>
            <person name="Hiltunen Thoren M."/>
            <person name="Johannesson H."/>
        </authorList>
    </citation>
    <scope>NUCLEOTIDE SEQUENCE</scope>
    <source>
        <strain evidence="2">SMH4131-1</strain>
    </source>
</reference>
<organism evidence="2 3">
    <name type="scientific">Cercophora scortea</name>
    <dbReference type="NCBI Taxonomy" id="314031"/>
    <lineage>
        <taxon>Eukaryota</taxon>
        <taxon>Fungi</taxon>
        <taxon>Dikarya</taxon>
        <taxon>Ascomycota</taxon>
        <taxon>Pezizomycotina</taxon>
        <taxon>Sordariomycetes</taxon>
        <taxon>Sordariomycetidae</taxon>
        <taxon>Sordariales</taxon>
        <taxon>Lasiosphaeriaceae</taxon>
        <taxon>Cercophora</taxon>
    </lineage>
</organism>
<dbReference type="AlphaFoldDB" id="A0AAE0I6Q6"/>
<comment type="caution">
    <text evidence="2">The sequence shown here is derived from an EMBL/GenBank/DDBJ whole genome shotgun (WGS) entry which is preliminary data.</text>
</comment>
<dbReference type="InterPro" id="IPR029058">
    <property type="entry name" value="AB_hydrolase_fold"/>
</dbReference>
<keyword evidence="3" id="KW-1185">Reference proteome</keyword>
<dbReference type="InterPro" id="IPR002925">
    <property type="entry name" value="Dienelactn_hydro"/>
</dbReference>
<evidence type="ECO:0000313" key="3">
    <source>
        <dbReference type="Proteomes" id="UP001286456"/>
    </source>
</evidence>
<keyword evidence="2" id="KW-0378">Hydrolase</keyword>
<dbReference type="PANTHER" id="PTHR17630">
    <property type="entry name" value="DIENELACTONE HYDROLASE"/>
    <property type="match status" value="1"/>
</dbReference>
<evidence type="ECO:0000259" key="1">
    <source>
        <dbReference type="Pfam" id="PF01738"/>
    </source>
</evidence>
<accession>A0AAE0I6Q6</accession>
<dbReference type="GO" id="GO:0016787">
    <property type="term" value="F:hydrolase activity"/>
    <property type="evidence" value="ECO:0007669"/>
    <property type="project" value="UniProtKB-KW"/>
</dbReference>
<protein>
    <submittedName>
        <fullName evidence="2">Dienelactone hydrolase</fullName>
    </submittedName>
</protein>
<feature type="domain" description="Dienelactone hydrolase" evidence="1">
    <location>
        <begin position="35"/>
        <end position="253"/>
    </location>
</feature>
<gene>
    <name evidence="2" type="ORF">B0T19DRAFT_467301</name>
</gene>
<dbReference type="Pfam" id="PF01738">
    <property type="entry name" value="DLH"/>
    <property type="match status" value="1"/>
</dbReference>
<proteinExistence type="predicted"/>
<dbReference type="Gene3D" id="3.40.50.1820">
    <property type="entry name" value="alpha/beta hydrolase"/>
    <property type="match status" value="1"/>
</dbReference>
<dbReference type="PANTHER" id="PTHR17630:SF44">
    <property type="entry name" value="PROTEIN AIM2"/>
    <property type="match status" value="1"/>
</dbReference>
<evidence type="ECO:0000313" key="2">
    <source>
        <dbReference type="EMBL" id="KAK3319663.1"/>
    </source>
</evidence>
<dbReference type="Proteomes" id="UP001286456">
    <property type="component" value="Unassembled WGS sequence"/>
</dbReference>
<reference evidence="2" key="2">
    <citation type="submission" date="2023-06" db="EMBL/GenBank/DDBJ databases">
        <authorList>
            <consortium name="Lawrence Berkeley National Laboratory"/>
            <person name="Haridas S."/>
            <person name="Hensen N."/>
            <person name="Bonometti L."/>
            <person name="Westerberg I."/>
            <person name="Brannstrom I.O."/>
            <person name="Guillou S."/>
            <person name="Cros-Aarteil S."/>
            <person name="Calhoun S."/>
            <person name="Kuo A."/>
            <person name="Mondo S."/>
            <person name="Pangilinan J."/>
            <person name="Riley R."/>
            <person name="Labutti K."/>
            <person name="Andreopoulos B."/>
            <person name="Lipzen A."/>
            <person name="Chen C."/>
            <person name="Yanf M."/>
            <person name="Daum C."/>
            <person name="Ng V."/>
            <person name="Clum A."/>
            <person name="Steindorff A."/>
            <person name="Ohm R."/>
            <person name="Martin F."/>
            <person name="Silar P."/>
            <person name="Natvig D."/>
            <person name="Lalanne C."/>
            <person name="Gautier V."/>
            <person name="Ament-Velasquez S.L."/>
            <person name="Kruys A."/>
            <person name="Hutchinson M.I."/>
            <person name="Powell A.J."/>
            <person name="Barry K."/>
            <person name="Miller A.N."/>
            <person name="Grigoriev I.V."/>
            <person name="Debuchy R."/>
            <person name="Gladieux P."/>
            <person name="Thoren M.H."/>
            <person name="Johannesson H."/>
        </authorList>
    </citation>
    <scope>NUCLEOTIDE SEQUENCE</scope>
    <source>
        <strain evidence="2">SMH4131-1</strain>
    </source>
</reference>
<sequence length="259" mass="28855">MADAEFIAQPPGPCCFVGTIHEGTPRGKIEQVFNIPTYIARPAENKSNGHVVLYFPDVWGLSNNASLLMDGFADAGYLTLGIDYFNGDPISKYRPSKNDPLPEGFDLGAWRTKHTTFASENVPKWAAAVREKFGSDKTKYACVGYCFGAPYVCSMLATDHVSAGAFAHPTALKEENFTLIKHPLLLSCAEHDHAFGTEARRKAIDVLQRDKKVYHLQLFYGVGHGFATKADLDDPYQLWCKEQSLKGIIDWFDLWLVRS</sequence>
<dbReference type="EMBL" id="JAUEPO010000006">
    <property type="protein sequence ID" value="KAK3319663.1"/>
    <property type="molecule type" value="Genomic_DNA"/>
</dbReference>
<dbReference type="SUPFAM" id="SSF53474">
    <property type="entry name" value="alpha/beta-Hydrolases"/>
    <property type="match status" value="1"/>
</dbReference>
<name>A0AAE0I6Q6_9PEZI</name>